<dbReference type="GO" id="GO:0006891">
    <property type="term" value="P:intra-Golgi vesicle-mediated transport"/>
    <property type="evidence" value="ECO:0007669"/>
    <property type="project" value="TreeGrafter"/>
</dbReference>
<keyword evidence="6" id="KW-0333">Golgi apparatus</keyword>
<evidence type="ECO:0000256" key="6">
    <source>
        <dbReference type="ARBA" id="ARBA00023034"/>
    </source>
</evidence>
<dbReference type="GO" id="GO:0007030">
    <property type="term" value="P:Golgi organization"/>
    <property type="evidence" value="ECO:0007669"/>
    <property type="project" value="InterPro"/>
</dbReference>
<evidence type="ECO:0000313" key="11">
    <source>
        <dbReference type="EMBL" id="CCX29582.1"/>
    </source>
</evidence>
<dbReference type="Proteomes" id="UP000018144">
    <property type="component" value="Unassembled WGS sequence"/>
</dbReference>
<dbReference type="STRING" id="1076935.U4LDH6"/>
<evidence type="ECO:0000256" key="4">
    <source>
        <dbReference type="ARBA" id="ARBA00022448"/>
    </source>
</evidence>
<dbReference type="GO" id="GO:0017119">
    <property type="term" value="C:Golgi transport complex"/>
    <property type="evidence" value="ECO:0007669"/>
    <property type="project" value="TreeGrafter"/>
</dbReference>
<dbReference type="InterPro" id="IPR024602">
    <property type="entry name" value="COG_su2_N"/>
</dbReference>
<dbReference type="eggNOG" id="KOG2307">
    <property type="taxonomic scope" value="Eukaryota"/>
</dbReference>
<dbReference type="Pfam" id="PF06148">
    <property type="entry name" value="COG2_N"/>
    <property type="match status" value="1"/>
</dbReference>
<organism evidence="11 12">
    <name type="scientific">Pyronema omphalodes (strain CBS 100304)</name>
    <name type="common">Pyronema confluens</name>
    <dbReference type="NCBI Taxonomy" id="1076935"/>
    <lineage>
        <taxon>Eukaryota</taxon>
        <taxon>Fungi</taxon>
        <taxon>Dikarya</taxon>
        <taxon>Ascomycota</taxon>
        <taxon>Pezizomycotina</taxon>
        <taxon>Pezizomycetes</taxon>
        <taxon>Pezizales</taxon>
        <taxon>Pyronemataceae</taxon>
        <taxon>Pyronema</taxon>
    </lineage>
</organism>
<evidence type="ECO:0000256" key="7">
    <source>
        <dbReference type="ARBA" id="ARBA00023136"/>
    </source>
</evidence>
<keyword evidence="12" id="KW-1185">Reference proteome</keyword>
<dbReference type="InterPro" id="IPR009316">
    <property type="entry name" value="COG2"/>
</dbReference>
<dbReference type="AlphaFoldDB" id="U4LDH6"/>
<proteinExistence type="inferred from homology"/>
<dbReference type="GO" id="GO:0000139">
    <property type="term" value="C:Golgi membrane"/>
    <property type="evidence" value="ECO:0007669"/>
    <property type="project" value="UniProtKB-SubCell"/>
</dbReference>
<dbReference type="GO" id="GO:0015031">
    <property type="term" value="P:protein transport"/>
    <property type="evidence" value="ECO:0007669"/>
    <property type="project" value="UniProtKB-KW"/>
</dbReference>
<evidence type="ECO:0000256" key="5">
    <source>
        <dbReference type="ARBA" id="ARBA00022927"/>
    </source>
</evidence>
<keyword evidence="7" id="KW-0472">Membrane</keyword>
<comment type="similarity">
    <text evidence="2">Belongs to the COG2 family.</text>
</comment>
<evidence type="ECO:0000256" key="9">
    <source>
        <dbReference type="SAM" id="Coils"/>
    </source>
</evidence>
<feature type="domain" description="Conserved oligomeric Golgi complex subunit 2 N-terminal" evidence="10">
    <location>
        <begin position="30"/>
        <end position="96"/>
    </location>
</feature>
<accession>U4LDH6</accession>
<evidence type="ECO:0000259" key="10">
    <source>
        <dbReference type="Pfam" id="PF06148"/>
    </source>
</evidence>
<evidence type="ECO:0000256" key="2">
    <source>
        <dbReference type="ARBA" id="ARBA00007603"/>
    </source>
</evidence>
<name>U4LDH6_PYROM</name>
<dbReference type="PANTHER" id="PTHR12961">
    <property type="entry name" value="CONSERVED OLIGOMERIC GOLGI COMPLEX COMPONENT 2"/>
    <property type="match status" value="1"/>
</dbReference>
<reference evidence="11 12" key="1">
    <citation type="journal article" date="2013" name="PLoS Genet.">
        <title>The genome and development-dependent transcriptomes of Pyronema confluens: a window into fungal evolution.</title>
        <authorList>
            <person name="Traeger S."/>
            <person name="Altegoer F."/>
            <person name="Freitag M."/>
            <person name="Gabaldon T."/>
            <person name="Kempken F."/>
            <person name="Kumar A."/>
            <person name="Marcet-Houben M."/>
            <person name="Poggeler S."/>
            <person name="Stajich J.E."/>
            <person name="Nowrousian M."/>
        </authorList>
    </citation>
    <scope>NUCLEOTIDE SEQUENCE [LARGE SCALE GENOMIC DNA]</scope>
    <source>
        <strain evidence="12">CBS 100304</strain>
        <tissue evidence="11">Vegetative mycelium</tissue>
    </source>
</reference>
<protein>
    <recommendedName>
        <fullName evidence="3">Conserved oligomeric Golgi complex subunit 2</fullName>
    </recommendedName>
    <alternativeName>
        <fullName evidence="8">Component of oligomeric Golgi complex 2</fullName>
    </alternativeName>
</protein>
<dbReference type="EMBL" id="HF935279">
    <property type="protein sequence ID" value="CCX29582.1"/>
    <property type="molecule type" value="Genomic_DNA"/>
</dbReference>
<dbReference type="PANTHER" id="PTHR12961:SF0">
    <property type="entry name" value="CONSERVED OLIGOMERIC GOLGI COMPLEX SUBUNIT 2"/>
    <property type="match status" value="1"/>
</dbReference>
<evidence type="ECO:0000256" key="1">
    <source>
        <dbReference type="ARBA" id="ARBA00004395"/>
    </source>
</evidence>
<evidence type="ECO:0000256" key="3">
    <source>
        <dbReference type="ARBA" id="ARBA00020977"/>
    </source>
</evidence>
<evidence type="ECO:0000313" key="12">
    <source>
        <dbReference type="Proteomes" id="UP000018144"/>
    </source>
</evidence>
<keyword evidence="9" id="KW-0175">Coiled coil</keyword>
<evidence type="ECO:0000256" key="8">
    <source>
        <dbReference type="ARBA" id="ARBA00031344"/>
    </source>
</evidence>
<dbReference type="OrthoDB" id="332281at2759"/>
<dbReference type="OMA" id="YKLMGED"/>
<comment type="subcellular location">
    <subcellularLocation>
        <location evidence="1">Golgi apparatus membrane</location>
        <topology evidence="1">Peripheral membrane protein</topology>
    </subcellularLocation>
</comment>
<feature type="coiled-coil region" evidence="9">
    <location>
        <begin position="40"/>
        <end position="74"/>
    </location>
</feature>
<sequence length="264" mass="29528">MSFQLGPSDSDSESELPFPAPLAQDAFSITHADFSPHEFLASLRNRHQTLEDLRTELRTRSRDLESELVELVNRDYADFVGLGSSVKGGEARVEDLKVGLLGFRREVETVIKNVERTRVEVKKELAIKEGIRKEKVLVRNLLALAQRLDELSALLLLDGASTGPPGFLEDGESLTSTRRLRKLVAAYVYVVEFLLPKVPSQHPFVKAQQPRMTKIKDTLLIDLRSALREARQEKDGEKILELIKLFADLGAESVAVKALKGTKK</sequence>
<keyword evidence="5" id="KW-0653">Protein transport</keyword>
<keyword evidence="4" id="KW-0813">Transport</keyword>
<gene>
    <name evidence="11" type="ORF">PCON_05653</name>
</gene>